<reference evidence="2" key="2">
    <citation type="submission" date="2020-09" db="EMBL/GenBank/DDBJ databases">
        <authorList>
            <person name="Sun Q."/>
            <person name="Zhou Y."/>
        </authorList>
    </citation>
    <scope>NUCLEOTIDE SEQUENCE</scope>
    <source>
        <strain evidence="2">CGMCC 1.14988</strain>
    </source>
</reference>
<dbReference type="Pfam" id="PF07726">
    <property type="entry name" value="AAA_3"/>
    <property type="match status" value="1"/>
</dbReference>
<dbReference type="InterPro" id="IPR011703">
    <property type="entry name" value="ATPase_AAA-3"/>
</dbReference>
<dbReference type="RefSeq" id="WP_205745376.1">
    <property type="nucleotide sequence ID" value="NZ_BMHA01000001.1"/>
</dbReference>
<organism evidence="2 3">
    <name type="scientific">Egicoccus halophilus</name>
    <dbReference type="NCBI Taxonomy" id="1670830"/>
    <lineage>
        <taxon>Bacteria</taxon>
        <taxon>Bacillati</taxon>
        <taxon>Actinomycetota</taxon>
        <taxon>Nitriliruptoria</taxon>
        <taxon>Egicoccales</taxon>
        <taxon>Egicoccaceae</taxon>
        <taxon>Egicoccus</taxon>
    </lineage>
</organism>
<dbReference type="SMART" id="SM00382">
    <property type="entry name" value="AAA"/>
    <property type="match status" value="1"/>
</dbReference>
<dbReference type="EMBL" id="BMHA01000001">
    <property type="protein sequence ID" value="GGI02703.1"/>
    <property type="molecule type" value="Genomic_DNA"/>
</dbReference>
<dbReference type="SUPFAM" id="SSF52540">
    <property type="entry name" value="P-loop containing nucleoside triphosphate hydrolases"/>
    <property type="match status" value="1"/>
</dbReference>
<dbReference type="PANTHER" id="PTHR42759">
    <property type="entry name" value="MOXR FAMILY PROTEIN"/>
    <property type="match status" value="1"/>
</dbReference>
<dbReference type="Proteomes" id="UP000650511">
    <property type="component" value="Unassembled WGS sequence"/>
</dbReference>
<dbReference type="AlphaFoldDB" id="A0A8J3A4U3"/>
<dbReference type="CDD" id="cd00009">
    <property type="entry name" value="AAA"/>
    <property type="match status" value="1"/>
</dbReference>
<sequence length="334" mass="35527">MPTPMAPDRFARLTADVETQLRRVIVGQDDLVRDVLACLFAGGHVLLEGVPGLGKTMLLRTLAQTLSMDSTRLQCTPDLLPADVVGTTVLGGGDATGAGGWQASFEPGPVFTQLLLADELNRATPKTQSALLEAMAERRVTVAGVTRELPRPFFVMATQNPIEMEGTYPLPEAQLDRFLAKVLVPSPSADDLVEILVRTTGTSEPTVEAVASTEDLLAAIQLVRQVPMASHVLRHVAELVEATHAERASASEAVRRYVANGASPRGAQSLVLAAKVRALFDGRLQASVEDVREAALPCLRHRLVLGYEAQIAGVSPDDVVTSVLDAVPAPRVPA</sequence>
<accession>A0A8J3A4U3</accession>
<dbReference type="Pfam" id="PF17863">
    <property type="entry name" value="AAA_lid_2"/>
    <property type="match status" value="1"/>
</dbReference>
<gene>
    <name evidence="2" type="ORF">GCM10011354_01260</name>
</gene>
<dbReference type="InterPro" id="IPR050764">
    <property type="entry name" value="CbbQ/NirQ/NorQ/GpvN"/>
</dbReference>
<dbReference type="InterPro" id="IPR041628">
    <property type="entry name" value="ChlI/MoxR_AAA_lid"/>
</dbReference>
<dbReference type="PIRSF" id="PIRSF002849">
    <property type="entry name" value="AAA_ATPase_chaperone_MoxR_prd"/>
    <property type="match status" value="1"/>
</dbReference>
<evidence type="ECO:0000313" key="3">
    <source>
        <dbReference type="Proteomes" id="UP000650511"/>
    </source>
</evidence>
<dbReference type="GO" id="GO:0005524">
    <property type="term" value="F:ATP binding"/>
    <property type="evidence" value="ECO:0007669"/>
    <property type="project" value="InterPro"/>
</dbReference>
<proteinExistence type="predicted"/>
<dbReference type="InterPro" id="IPR027417">
    <property type="entry name" value="P-loop_NTPase"/>
</dbReference>
<comment type="caution">
    <text evidence="2">The sequence shown here is derived from an EMBL/GenBank/DDBJ whole genome shotgun (WGS) entry which is preliminary data.</text>
</comment>
<dbReference type="Gene3D" id="3.40.50.300">
    <property type="entry name" value="P-loop containing nucleotide triphosphate hydrolases"/>
    <property type="match status" value="1"/>
</dbReference>
<protein>
    <submittedName>
        <fullName evidence="2">ATPase</fullName>
    </submittedName>
</protein>
<dbReference type="InterPro" id="IPR003593">
    <property type="entry name" value="AAA+_ATPase"/>
</dbReference>
<keyword evidence="3" id="KW-1185">Reference proteome</keyword>
<dbReference type="GO" id="GO:0016887">
    <property type="term" value="F:ATP hydrolysis activity"/>
    <property type="evidence" value="ECO:0007669"/>
    <property type="project" value="InterPro"/>
</dbReference>
<dbReference type="PANTHER" id="PTHR42759:SF1">
    <property type="entry name" value="MAGNESIUM-CHELATASE SUBUNIT CHLD"/>
    <property type="match status" value="1"/>
</dbReference>
<evidence type="ECO:0000259" key="1">
    <source>
        <dbReference type="SMART" id="SM00382"/>
    </source>
</evidence>
<reference evidence="2" key="1">
    <citation type="journal article" date="2014" name="Int. J. Syst. Evol. Microbiol.">
        <title>Complete genome sequence of Corynebacterium casei LMG S-19264T (=DSM 44701T), isolated from a smear-ripened cheese.</title>
        <authorList>
            <consortium name="US DOE Joint Genome Institute (JGI-PGF)"/>
            <person name="Walter F."/>
            <person name="Albersmeier A."/>
            <person name="Kalinowski J."/>
            <person name="Ruckert C."/>
        </authorList>
    </citation>
    <scope>NUCLEOTIDE SEQUENCE</scope>
    <source>
        <strain evidence="2">CGMCC 1.14988</strain>
    </source>
</reference>
<dbReference type="Gene3D" id="1.10.8.80">
    <property type="entry name" value="Magnesium chelatase subunit I, C-Terminal domain"/>
    <property type="match status" value="1"/>
</dbReference>
<feature type="domain" description="AAA+ ATPase" evidence="1">
    <location>
        <begin position="41"/>
        <end position="188"/>
    </location>
</feature>
<evidence type="ECO:0000313" key="2">
    <source>
        <dbReference type="EMBL" id="GGI02703.1"/>
    </source>
</evidence>
<name>A0A8J3A4U3_9ACTN</name>